<accession>A0A3B0UGW4</accession>
<organism evidence="1">
    <name type="scientific">hydrothermal vent metagenome</name>
    <dbReference type="NCBI Taxonomy" id="652676"/>
    <lineage>
        <taxon>unclassified sequences</taxon>
        <taxon>metagenomes</taxon>
        <taxon>ecological metagenomes</taxon>
    </lineage>
</organism>
<protein>
    <submittedName>
        <fullName evidence="1">Uncharacterized protein</fullName>
    </submittedName>
</protein>
<reference evidence="1" key="1">
    <citation type="submission" date="2018-06" db="EMBL/GenBank/DDBJ databases">
        <authorList>
            <person name="Zhirakovskaya E."/>
        </authorList>
    </citation>
    <scope>NUCLEOTIDE SEQUENCE</scope>
</reference>
<dbReference type="EMBL" id="UOEU01000038">
    <property type="protein sequence ID" value="VAW30265.1"/>
    <property type="molecule type" value="Genomic_DNA"/>
</dbReference>
<evidence type="ECO:0000313" key="1">
    <source>
        <dbReference type="EMBL" id="VAW30265.1"/>
    </source>
</evidence>
<dbReference type="AlphaFoldDB" id="A0A3B0UGW4"/>
<gene>
    <name evidence="1" type="ORF">MNBD_CHLOROFLEXI01-3951</name>
</gene>
<sequence length="183" mass="20796">MRPMLDDIELPQVQEITTYDRRMLSEHKPPGMDGSLLQNLGRRPVHLTLWGVKTGPDALAFVEQIEQKFRAGQPTPFVADIVADAAIEQMIIDDWQWQELAGKPDRYSYVLALREYIQPVEPEDTSFLETDILDEATDLFDDLVDGLDIALDFSTGLERFVAPLSDMLGRLQQFNQTLESNSN</sequence>
<proteinExistence type="predicted"/>
<name>A0A3B0UGW4_9ZZZZ</name>